<evidence type="ECO:0000256" key="1">
    <source>
        <dbReference type="SAM" id="MobiDB-lite"/>
    </source>
</evidence>
<organism evidence="2 3">
    <name type="scientific">Naumovozyma castellii</name>
    <name type="common">Yeast</name>
    <name type="synonym">Saccharomyces castellii</name>
    <dbReference type="NCBI Taxonomy" id="27288"/>
    <lineage>
        <taxon>Eukaryota</taxon>
        <taxon>Fungi</taxon>
        <taxon>Dikarya</taxon>
        <taxon>Ascomycota</taxon>
        <taxon>Saccharomycotina</taxon>
        <taxon>Saccharomycetes</taxon>
        <taxon>Saccharomycetales</taxon>
        <taxon>Saccharomycetaceae</taxon>
        <taxon>Naumovozyma</taxon>
    </lineage>
</organism>
<feature type="compositionally biased region" description="Polar residues" evidence="1">
    <location>
        <begin position="1"/>
        <end position="20"/>
    </location>
</feature>
<dbReference type="EMBL" id="HE576760">
    <property type="protein sequence ID" value="CCC71867.1"/>
    <property type="molecule type" value="Genomic_DNA"/>
</dbReference>
<dbReference type="HOGENOM" id="CLU_937094_0_0_1"/>
<reference key="2">
    <citation type="submission" date="2011-08" db="EMBL/GenBank/DDBJ databases">
        <title>Genome sequence of Naumovozyma castellii.</title>
        <authorList>
            <person name="Gordon J.L."/>
            <person name="Armisen D."/>
            <person name="Proux-Wera E."/>
            <person name="OhEigeartaigh S.S."/>
            <person name="Byrne K.P."/>
            <person name="Wolfe K.H."/>
        </authorList>
    </citation>
    <scope>NUCLEOTIDE SEQUENCE</scope>
    <source>
        <strain>Type strain:CBS 4309</strain>
    </source>
</reference>
<proteinExistence type="predicted"/>
<dbReference type="OrthoDB" id="4069767at2759"/>
<gene>
    <name evidence="2" type="primary">NCAS0I01990</name>
    <name evidence="2" type="ordered locus">NCAS_0I01990</name>
</gene>
<reference evidence="2 3" key="1">
    <citation type="journal article" date="2011" name="Proc. Natl. Acad. Sci. U.S.A.">
        <title>Evolutionary erosion of yeast sex chromosomes by mating-type switching accidents.</title>
        <authorList>
            <person name="Gordon J.L."/>
            <person name="Armisen D."/>
            <person name="Proux-Wera E."/>
            <person name="Oheigeartaigh S.S."/>
            <person name="Byrne K.P."/>
            <person name="Wolfe K.H."/>
        </authorList>
    </citation>
    <scope>NUCLEOTIDE SEQUENCE [LARGE SCALE GENOMIC DNA]</scope>
    <source>
        <strain evidence="3">ATCC 76901 / BCRC 22586 / CBS 4309 / NBRC 1992 / NRRL Y-12630</strain>
    </source>
</reference>
<sequence>MMSKENTTPLPNTSKKGSVQKSKSLKAKSSARKGGKGRNYQAAKSFQLVNGIITKDDIVPLCKSKTVQKTDEKSSEVPYEIIDSINASIACNIRYNKDEKNVEDTSVMDYARSNSNDTLFSSMEDNISITSFYDDVEKISFFQSTSDFPTYYNTTRKPIDEKEETTLNTLKDVHHNNGCIRLNNHHTIQNDKMEGVVTPNDAKNGLVLSQDYLSDIIDESLLHFSQETFNMDDQYGTDVKKVTYRNAEGNFTLKPREKGYIPVDSDYEEEGIEIADELFAQENSALRRESGIREMVSTGAGIDDFML</sequence>
<name>G0VK33_NAUCA</name>
<protein>
    <submittedName>
        <fullName evidence="2">Uncharacterized protein</fullName>
    </submittedName>
</protein>
<dbReference type="InParanoid" id="G0VK33"/>
<dbReference type="FunCoup" id="G0VK33">
    <property type="interactions" value="59"/>
</dbReference>
<dbReference type="RefSeq" id="XP_003678209.1">
    <property type="nucleotide sequence ID" value="XM_003678161.1"/>
</dbReference>
<evidence type="ECO:0000313" key="2">
    <source>
        <dbReference type="EMBL" id="CCC71867.1"/>
    </source>
</evidence>
<keyword evidence="3" id="KW-1185">Reference proteome</keyword>
<dbReference type="GeneID" id="96905554"/>
<feature type="region of interest" description="Disordered" evidence="1">
    <location>
        <begin position="1"/>
        <end position="38"/>
    </location>
</feature>
<evidence type="ECO:0000313" key="3">
    <source>
        <dbReference type="Proteomes" id="UP000001640"/>
    </source>
</evidence>
<feature type="compositionally biased region" description="Basic residues" evidence="1">
    <location>
        <begin position="23"/>
        <end position="36"/>
    </location>
</feature>
<dbReference type="Proteomes" id="UP000001640">
    <property type="component" value="Chromosome 9"/>
</dbReference>
<accession>G0VK33</accession>
<dbReference type="AlphaFoldDB" id="G0VK33"/>
<dbReference type="KEGG" id="ncs:NCAS_0I01990"/>